<evidence type="ECO:0000313" key="5">
    <source>
        <dbReference type="Proteomes" id="UP000735874"/>
    </source>
</evidence>
<dbReference type="Proteomes" id="UP000735874">
    <property type="component" value="Unassembled WGS sequence"/>
</dbReference>
<organism evidence="2 5">
    <name type="scientific">Phytophthora cactorum</name>
    <dbReference type="NCBI Taxonomy" id="29920"/>
    <lineage>
        <taxon>Eukaryota</taxon>
        <taxon>Sar</taxon>
        <taxon>Stramenopiles</taxon>
        <taxon>Oomycota</taxon>
        <taxon>Peronosporomycetes</taxon>
        <taxon>Peronosporales</taxon>
        <taxon>Peronosporaceae</taxon>
        <taxon>Phytophthora</taxon>
    </lineage>
</organism>
<dbReference type="EMBL" id="RCML01000464">
    <property type="protein sequence ID" value="KAG2976320.1"/>
    <property type="molecule type" value="Genomic_DNA"/>
</dbReference>
<name>A0A8T0YJN0_9STRA</name>
<evidence type="ECO:0000313" key="3">
    <source>
        <dbReference type="EMBL" id="KAG2925721.1"/>
    </source>
</evidence>
<feature type="region of interest" description="Disordered" evidence="1">
    <location>
        <begin position="1"/>
        <end position="29"/>
    </location>
</feature>
<dbReference type="AlphaFoldDB" id="A0A8T0YJN0"/>
<accession>A0A8T0YJN0</accession>
<protein>
    <submittedName>
        <fullName evidence="2">Uncharacterized protein</fullName>
    </submittedName>
</protein>
<gene>
    <name evidence="2" type="ORF">PC113_g14609</name>
    <name evidence="3" type="ORF">PC117_g15117</name>
    <name evidence="4" type="ORF">PC118_g13461</name>
</gene>
<comment type="caution">
    <text evidence="2">The sequence shown here is derived from an EMBL/GenBank/DDBJ whole genome shotgun (WGS) entry which is preliminary data.</text>
</comment>
<dbReference type="EMBL" id="RCMG01000510">
    <property type="protein sequence ID" value="KAG2852918.1"/>
    <property type="molecule type" value="Genomic_DNA"/>
</dbReference>
<dbReference type="Proteomes" id="UP000736787">
    <property type="component" value="Unassembled WGS sequence"/>
</dbReference>
<sequence length="85" mass="9593">MQEDGWCPRRRRTQALSGKVDPASCQSNAETAGNVCPRIISNVLVDKWHLACKRPSKREDKHLRKSLLLRPYNSFELEAPGSCGQ</sequence>
<evidence type="ECO:0000313" key="4">
    <source>
        <dbReference type="EMBL" id="KAG2976320.1"/>
    </source>
</evidence>
<dbReference type="Proteomes" id="UP000697107">
    <property type="component" value="Unassembled WGS sequence"/>
</dbReference>
<evidence type="ECO:0000256" key="1">
    <source>
        <dbReference type="SAM" id="MobiDB-lite"/>
    </source>
</evidence>
<dbReference type="EMBL" id="RCMK01000493">
    <property type="protein sequence ID" value="KAG2925721.1"/>
    <property type="molecule type" value="Genomic_DNA"/>
</dbReference>
<reference evidence="2" key="1">
    <citation type="submission" date="2018-10" db="EMBL/GenBank/DDBJ databases">
        <title>Effector identification in a new, highly contiguous assembly of the strawberry crown rot pathogen Phytophthora cactorum.</title>
        <authorList>
            <person name="Armitage A.D."/>
            <person name="Nellist C.F."/>
            <person name="Bates H."/>
            <person name="Vickerstaff R.J."/>
            <person name="Harrison R.J."/>
        </authorList>
    </citation>
    <scope>NUCLEOTIDE SEQUENCE</scope>
    <source>
        <strain evidence="2">15-7</strain>
        <strain evidence="3">4040</strain>
        <strain evidence="4">P415</strain>
    </source>
</reference>
<proteinExistence type="predicted"/>
<evidence type="ECO:0000313" key="2">
    <source>
        <dbReference type="EMBL" id="KAG2852918.1"/>
    </source>
</evidence>